<organism evidence="1 2">
    <name type="scientific">Pseudomonas weihenstephanensis</name>
    <dbReference type="NCBI Taxonomy" id="1608994"/>
    <lineage>
        <taxon>Bacteria</taxon>
        <taxon>Pseudomonadati</taxon>
        <taxon>Pseudomonadota</taxon>
        <taxon>Gammaproteobacteria</taxon>
        <taxon>Pseudomonadales</taxon>
        <taxon>Pseudomonadaceae</taxon>
        <taxon>Pseudomonas</taxon>
    </lineage>
</organism>
<evidence type="ECO:0000313" key="1">
    <source>
        <dbReference type="EMBL" id="MBM1194262.1"/>
    </source>
</evidence>
<proteinExistence type="predicted"/>
<dbReference type="GO" id="GO:0005524">
    <property type="term" value="F:ATP binding"/>
    <property type="evidence" value="ECO:0007669"/>
    <property type="project" value="UniProtKB-KW"/>
</dbReference>
<evidence type="ECO:0000313" key="2">
    <source>
        <dbReference type="Proteomes" id="UP000809529"/>
    </source>
</evidence>
<comment type="caution">
    <text evidence="1">The sequence shown here is derived from an EMBL/GenBank/DDBJ whole genome shotgun (WGS) entry which is preliminary data.</text>
</comment>
<dbReference type="Proteomes" id="UP000809529">
    <property type="component" value="Unassembled WGS sequence"/>
</dbReference>
<keyword evidence="2" id="KW-1185">Reference proteome</keyword>
<dbReference type="RefSeq" id="WP_203302181.1">
    <property type="nucleotide sequence ID" value="NZ_JAAEBW010000002.1"/>
</dbReference>
<dbReference type="InterPro" id="IPR027417">
    <property type="entry name" value="P-loop_NTPase"/>
</dbReference>
<dbReference type="InterPro" id="IPR051162">
    <property type="entry name" value="T4SS_component"/>
</dbReference>
<name>A0ABS1ZCW3_9PSED</name>
<accession>A0ABS1ZCW3</accession>
<gene>
    <name evidence="1" type="ORF">GYN02_03595</name>
</gene>
<keyword evidence="1" id="KW-0067">ATP-binding</keyword>
<dbReference type="PANTHER" id="PTHR30121">
    <property type="entry name" value="UNCHARACTERIZED PROTEIN YJGR-RELATED"/>
    <property type="match status" value="1"/>
</dbReference>
<dbReference type="EMBL" id="JAAEBW010000002">
    <property type="protein sequence ID" value="MBM1194262.1"/>
    <property type="molecule type" value="Genomic_DNA"/>
</dbReference>
<protein>
    <submittedName>
        <fullName evidence="1">ATP-binding protein</fullName>
    </submittedName>
</protein>
<sequence>MNNLAQWLASIVREKALGATQGLSGKKFEYRLIFRGPPLEILERVYDELVRDGGIKVTSGIDGSLVTLPVLLQCPSDHIKGHKLQIGQSGKCDNDHLLDVRNDPNNSSFVALVPAGQHNNLSIESSSDVFGMSADVEKWSQDGFVQQAINEALVAARIEDLYREDAKQLIRAAADSIDEVDPEQTNHSASWRMLSRIFSIETCHQGMSPGNALALACGLPPMKDGGVSSKGQLSVLRKIADELADGFKTGIERLAQSAPADIAQALRELLTHLQASCDVPTAFDRATEAFYLPGKALELVPSPTWWSLLTVEQWTDLLAEELDEVIGEISMRCTNSVTPAIKGLPAVVRDRVELVISTNDGSQPEEFMLTGGSFGKAPTPLQAAPDGATEHTDLSPPSHRIPLTYKITAANCKPASIRVISLINWKPGILVTCRLATKLSPPKKPSKSSAAMNWETSLSLPGSGRYELRLHLSPDATIRNVEGMPDDATELEEHQQSLEARLVGEHEYLVEVVAEGKYQLDISFNLTDASTPQICRVYLSCDETKEEGCRSEFERLIKLNRRHLEKFDTKAVVHLDRNARSSSLQSWILEEQNIAKSFRPLVIADDYVSRWAPPDWDAPHGPILSQGRFLHDPRPEAESFQPPKGFVDARREIAKYIRGEDQSGLLESAPLGAWLSDRAEFRILAETYLEAYMFWLEADPDIACWIDTVAVCSLESDGRTLSRIPDAIILSPMHPLRLAWHCLAQKVLRDEVEGDSSYPCPAASIFDPDCVPDLLTIALQSPSGVERIDFLSVECSSDYWSVLWNGSRLGQLPARTRRPPFDNTFGLTVGGISSGFSPAQVSRALDDVTNLLAAKPIISLVVSSAGGTTDACNEGLANWCTKRFGNGDSDTPRQSVGAKILEVFDTRLSGRPDQATIANLSEDTYNHVRWYDKQPVGAKPDLGIIAQLDSAEPESKEVGMLSPMGTGGLIRHRVRRQLLGSFLSESRQGMQMPLSGDSFADKVSACMIRVERMRDGKVGLQFSPSVHAVSDMLKENSAGYVAVSSSAIDPACFLGGWIKGTYLWDYDLPSYSHRAGDTSGYYLLSQVKQADRDALRRVLKPLPGCENLDDEKVEQILLEVARRGIPTVRGLSGDDTGATGDLGLFLAVRLLQDQFRIEGNHNSLLPVLSGSSDESTIAIIVPVDPFRGYLADLARSLGKERKDTSLSRPDLLVVGVRIRRDKVHLHLTPIEVKCRQGSVFGANDSMDALSQARALSTLLQAIEERASTSLVWSLAYQHLLLSMIGFGLRVYSQHQAVEGQAIRWAGYHERIAAAILDPGSRPSLDLRGRLIVVDDSTQSVQLDRDGDNFDETIVISNKDAGRIVVGNDPQSFYDAVRAKVGDWGLLPPHLDSLPLPDSSSAESEQLAAPLGVPNKETTAVNLIDEEPQSSKSNGEIAPSLAPDEIGSGIILSVGKTVDGFEPRQLTLNISDTRLNQLNIGVAGDLGTGKTQFLKSLILQISRASEANRGIKPRFLIFDYKSDFSSPDFVEATGAKVVKPYHLPLNLFDTTGMGESSAPWLDRFRFFADVLDKVYSGIGPVQRDKLKAAVRNAYESANTQDRQPTIYDIHAEYREILGGKSDAPMAIIDDLVDMEVFAKTKGETKPFDEFFDGVVVISLSSMGQDDRSKNMLVAILLNMFYENMLKVPKRAFTGTAPQLRAIDSYLLVDEADNIMRYEFDVLRKLLLQGREFGTGVILASQFLRHFKVGATDYREPLLSWFIHKVPNITPAELGVLGFTSDLAELSERVKTLPNHHCLYKSFDVSGEVIRGLPFYELVKEGNENLA</sequence>
<dbReference type="SUPFAM" id="SSF52540">
    <property type="entry name" value="P-loop containing nucleoside triphosphate hydrolases"/>
    <property type="match status" value="1"/>
</dbReference>
<dbReference type="PANTHER" id="PTHR30121:SF6">
    <property type="entry name" value="SLR6007 PROTEIN"/>
    <property type="match status" value="1"/>
</dbReference>
<reference evidence="1 2" key="1">
    <citation type="submission" date="2020-01" db="EMBL/GenBank/DDBJ databases">
        <title>Comparative genomics of meat spoilage bacteria.</title>
        <authorList>
            <person name="Hilgarth M."/>
            <person name="Vogel R.F."/>
        </authorList>
    </citation>
    <scope>NUCLEOTIDE SEQUENCE [LARGE SCALE GENOMIC DNA]</scope>
    <source>
        <strain evidence="1 2">TMW2.2077</strain>
    </source>
</reference>
<dbReference type="Gene3D" id="3.40.50.300">
    <property type="entry name" value="P-loop containing nucleotide triphosphate hydrolases"/>
    <property type="match status" value="2"/>
</dbReference>
<keyword evidence="1" id="KW-0547">Nucleotide-binding</keyword>